<dbReference type="InterPro" id="IPR003711">
    <property type="entry name" value="CarD-like/TRCF_RID"/>
</dbReference>
<sequence length="256" mass="29748">DAKEPRVFEGELPLLRQDIERLSDEFYAIHIRCETKGQTERLQEIFQEWPDVRFGLGSLHRGFTFPQAKLAVLNDHEIFSRQKRRYRYRRFRQAAAISNYGALQRGDFVVHIDHGIGRYGGIRRLSIGGRDHDCLNVTYQGQDKLFIPVEQLDRLRKYSSSEGEAPLLSKLGGTAWEKLKERTREEIFKMASELMKLYAERKARPGVSFSADGPMHREMEAAFPFQETPDQLRTMDEVKQDMESPHPMDRLVCGDV</sequence>
<feature type="non-terminal residue" evidence="3">
    <location>
        <position position="256"/>
    </location>
</feature>
<dbReference type="SUPFAM" id="SSF52540">
    <property type="entry name" value="P-loop containing nucleoside triphosphate hydrolases"/>
    <property type="match status" value="2"/>
</dbReference>
<evidence type="ECO:0000259" key="2">
    <source>
        <dbReference type="SMART" id="SM01058"/>
    </source>
</evidence>
<feature type="region of interest" description="Disordered" evidence="1">
    <location>
        <begin position="237"/>
        <end position="256"/>
    </location>
</feature>
<dbReference type="EMBL" id="UINC01185249">
    <property type="protein sequence ID" value="SVD96861.1"/>
    <property type="molecule type" value="Genomic_DNA"/>
</dbReference>
<dbReference type="Gene3D" id="3.40.50.300">
    <property type="entry name" value="P-loop containing nucleotide triphosphate hydrolases"/>
    <property type="match status" value="1"/>
</dbReference>
<proteinExistence type="predicted"/>
<dbReference type="Pfam" id="PF02559">
    <property type="entry name" value="CarD_TRCF_RID"/>
    <property type="match status" value="1"/>
</dbReference>
<accession>A0A382ZN28</accession>
<dbReference type="InterPro" id="IPR036101">
    <property type="entry name" value="CarD-like/TRCF_RID_sf"/>
</dbReference>
<organism evidence="3">
    <name type="scientific">marine metagenome</name>
    <dbReference type="NCBI Taxonomy" id="408172"/>
    <lineage>
        <taxon>unclassified sequences</taxon>
        <taxon>metagenomes</taxon>
        <taxon>ecological metagenomes</taxon>
    </lineage>
</organism>
<dbReference type="AlphaFoldDB" id="A0A382ZN28"/>
<dbReference type="SMART" id="SM01058">
    <property type="entry name" value="CarD_TRCF"/>
    <property type="match status" value="1"/>
</dbReference>
<evidence type="ECO:0000313" key="3">
    <source>
        <dbReference type="EMBL" id="SVD96861.1"/>
    </source>
</evidence>
<protein>
    <recommendedName>
        <fullName evidence="2">CarD-like/TRCF RNAP-interacting domain-containing protein</fullName>
    </recommendedName>
</protein>
<name>A0A382ZN28_9ZZZZ</name>
<feature type="compositionally biased region" description="Basic and acidic residues" evidence="1">
    <location>
        <begin position="237"/>
        <end position="249"/>
    </location>
</feature>
<dbReference type="SUPFAM" id="SSF141259">
    <property type="entry name" value="CarD-like"/>
    <property type="match status" value="1"/>
</dbReference>
<dbReference type="InterPro" id="IPR027417">
    <property type="entry name" value="P-loop_NTPase"/>
</dbReference>
<dbReference type="Gene3D" id="2.40.10.170">
    <property type="match status" value="1"/>
</dbReference>
<gene>
    <name evidence="3" type="ORF">METZ01_LOCUS449715</name>
</gene>
<feature type="non-terminal residue" evidence="3">
    <location>
        <position position="1"/>
    </location>
</feature>
<feature type="domain" description="CarD-like/TRCF RNAP-interacting" evidence="2">
    <location>
        <begin position="102"/>
        <end position="199"/>
    </location>
</feature>
<evidence type="ECO:0000256" key="1">
    <source>
        <dbReference type="SAM" id="MobiDB-lite"/>
    </source>
</evidence>
<reference evidence="3" key="1">
    <citation type="submission" date="2018-05" db="EMBL/GenBank/DDBJ databases">
        <authorList>
            <person name="Lanie J.A."/>
            <person name="Ng W.-L."/>
            <person name="Kazmierczak K.M."/>
            <person name="Andrzejewski T.M."/>
            <person name="Davidsen T.M."/>
            <person name="Wayne K.J."/>
            <person name="Tettelin H."/>
            <person name="Glass J.I."/>
            <person name="Rusch D."/>
            <person name="Podicherti R."/>
            <person name="Tsui H.-C.T."/>
            <person name="Winkler M.E."/>
        </authorList>
    </citation>
    <scope>NUCLEOTIDE SEQUENCE</scope>
</reference>